<evidence type="ECO:0000313" key="2">
    <source>
        <dbReference type="Proteomes" id="UP000308600"/>
    </source>
</evidence>
<proteinExistence type="predicted"/>
<organism evidence="1 2">
    <name type="scientific">Pluteus cervinus</name>
    <dbReference type="NCBI Taxonomy" id="181527"/>
    <lineage>
        <taxon>Eukaryota</taxon>
        <taxon>Fungi</taxon>
        <taxon>Dikarya</taxon>
        <taxon>Basidiomycota</taxon>
        <taxon>Agaricomycotina</taxon>
        <taxon>Agaricomycetes</taxon>
        <taxon>Agaricomycetidae</taxon>
        <taxon>Agaricales</taxon>
        <taxon>Pluteineae</taxon>
        <taxon>Pluteaceae</taxon>
        <taxon>Pluteus</taxon>
    </lineage>
</organism>
<name>A0ACD3ADS4_9AGAR</name>
<evidence type="ECO:0000313" key="1">
    <source>
        <dbReference type="EMBL" id="TFK63706.1"/>
    </source>
</evidence>
<reference evidence="1 2" key="1">
    <citation type="journal article" date="2019" name="Nat. Ecol. Evol.">
        <title>Megaphylogeny resolves global patterns of mushroom evolution.</title>
        <authorList>
            <person name="Varga T."/>
            <person name="Krizsan K."/>
            <person name="Foldi C."/>
            <person name="Dima B."/>
            <person name="Sanchez-Garcia M."/>
            <person name="Sanchez-Ramirez S."/>
            <person name="Szollosi G.J."/>
            <person name="Szarkandi J.G."/>
            <person name="Papp V."/>
            <person name="Albert L."/>
            <person name="Andreopoulos W."/>
            <person name="Angelini C."/>
            <person name="Antonin V."/>
            <person name="Barry K.W."/>
            <person name="Bougher N.L."/>
            <person name="Buchanan P."/>
            <person name="Buyck B."/>
            <person name="Bense V."/>
            <person name="Catcheside P."/>
            <person name="Chovatia M."/>
            <person name="Cooper J."/>
            <person name="Damon W."/>
            <person name="Desjardin D."/>
            <person name="Finy P."/>
            <person name="Geml J."/>
            <person name="Haridas S."/>
            <person name="Hughes K."/>
            <person name="Justo A."/>
            <person name="Karasinski D."/>
            <person name="Kautmanova I."/>
            <person name="Kiss B."/>
            <person name="Kocsube S."/>
            <person name="Kotiranta H."/>
            <person name="LaButti K.M."/>
            <person name="Lechner B.E."/>
            <person name="Liimatainen K."/>
            <person name="Lipzen A."/>
            <person name="Lukacs Z."/>
            <person name="Mihaltcheva S."/>
            <person name="Morgado L.N."/>
            <person name="Niskanen T."/>
            <person name="Noordeloos M.E."/>
            <person name="Ohm R.A."/>
            <person name="Ortiz-Santana B."/>
            <person name="Ovrebo C."/>
            <person name="Racz N."/>
            <person name="Riley R."/>
            <person name="Savchenko A."/>
            <person name="Shiryaev A."/>
            <person name="Soop K."/>
            <person name="Spirin V."/>
            <person name="Szebenyi C."/>
            <person name="Tomsovsky M."/>
            <person name="Tulloss R.E."/>
            <person name="Uehling J."/>
            <person name="Grigoriev I.V."/>
            <person name="Vagvolgyi C."/>
            <person name="Papp T."/>
            <person name="Martin F.M."/>
            <person name="Miettinen O."/>
            <person name="Hibbett D.S."/>
            <person name="Nagy L.G."/>
        </authorList>
    </citation>
    <scope>NUCLEOTIDE SEQUENCE [LARGE SCALE GENOMIC DNA]</scope>
    <source>
        <strain evidence="1 2">NL-1719</strain>
    </source>
</reference>
<sequence>MRIEELYGPSIGTETPRGLKTLICRLDALLPGIRLRERLLALPKLSHQTIADFLGDNGHLNERILSILRTSEIRDLSLSSSLTDEEGLNIMSSNSLSVFGKHNSFLFLSYLDFGDVPLEDDQIMHIHHLPRLSRLILDNTGVSNEAMYHLVPLKRSLRFLSVSTNTKITNDSIFALTTLSRLEFLNIFDTEIDIKGVRQFARRLVEQDRITDLVLPLECEEYFDDIRSRYLVEPTPPLITEPELCGRLSAAALKRNLVAHAAVNRSIVASGTKAEMAERLRNLLTIRQDDLLIQERCT</sequence>
<gene>
    <name evidence="1" type="ORF">BDN72DRAFT_927378</name>
</gene>
<accession>A0ACD3ADS4</accession>
<keyword evidence="2" id="KW-1185">Reference proteome</keyword>
<dbReference type="EMBL" id="ML208509">
    <property type="protein sequence ID" value="TFK63706.1"/>
    <property type="molecule type" value="Genomic_DNA"/>
</dbReference>
<dbReference type="Proteomes" id="UP000308600">
    <property type="component" value="Unassembled WGS sequence"/>
</dbReference>
<protein>
    <submittedName>
        <fullName evidence="1">Uncharacterized protein</fullName>
    </submittedName>
</protein>